<accession>A0A0G0WL56</accession>
<reference evidence="1 2" key="1">
    <citation type="journal article" date="2015" name="Nature">
        <title>rRNA introns, odd ribosomes, and small enigmatic genomes across a large radiation of phyla.</title>
        <authorList>
            <person name="Brown C.T."/>
            <person name="Hug L.A."/>
            <person name="Thomas B.C."/>
            <person name="Sharon I."/>
            <person name="Castelle C.J."/>
            <person name="Singh A."/>
            <person name="Wilkins M.J."/>
            <person name="Williams K.H."/>
            <person name="Banfield J.F."/>
        </authorList>
    </citation>
    <scope>NUCLEOTIDE SEQUENCE [LARGE SCALE GENOMIC DNA]</scope>
</reference>
<name>A0A0G0WL56_9BACT</name>
<gene>
    <name evidence="1" type="ORF">UU67_C0022G0021</name>
</gene>
<comment type="caution">
    <text evidence="1">The sequence shown here is derived from an EMBL/GenBank/DDBJ whole genome shotgun (WGS) entry which is preliminary data.</text>
</comment>
<dbReference type="AlphaFoldDB" id="A0A0G0WL56"/>
<dbReference type="EMBL" id="LCBN01000022">
    <property type="protein sequence ID" value="KKS13555.1"/>
    <property type="molecule type" value="Genomic_DNA"/>
</dbReference>
<organism evidence="1 2">
    <name type="scientific">Candidatus Daviesbacteria bacterium GW2011_GWB1_41_5</name>
    <dbReference type="NCBI Taxonomy" id="1618429"/>
    <lineage>
        <taxon>Bacteria</taxon>
        <taxon>Candidatus Daviesiibacteriota</taxon>
    </lineage>
</organism>
<protein>
    <submittedName>
        <fullName evidence="1">Uncharacterized protein</fullName>
    </submittedName>
</protein>
<sequence length="88" mass="9904">MAERLTDEQRASFEAFFEQEIATARKNTRASIDPYGSVWLSNTPEQQIMTGLLNIQEGLRLALGKVSIENIVVHRTDGDFPIKPKEGK</sequence>
<evidence type="ECO:0000313" key="1">
    <source>
        <dbReference type="EMBL" id="KKS13555.1"/>
    </source>
</evidence>
<dbReference type="Proteomes" id="UP000034753">
    <property type="component" value="Unassembled WGS sequence"/>
</dbReference>
<proteinExistence type="predicted"/>
<evidence type="ECO:0000313" key="2">
    <source>
        <dbReference type="Proteomes" id="UP000034753"/>
    </source>
</evidence>